<comment type="caution">
    <text evidence="7">The sequence shown here is derived from an EMBL/GenBank/DDBJ whole genome shotgun (WGS) entry which is preliminary data.</text>
</comment>
<dbReference type="RefSeq" id="WP_084377662.1">
    <property type="nucleotide sequence ID" value="NZ_BCTA01000069.1"/>
</dbReference>
<reference evidence="7 8" key="1">
    <citation type="journal article" date="2016" name="Genome Announc.">
        <title>Draft Genome Sequences of Five Rapidly Growing Mycobacterium Species, M. thermoresistibile, M. fortuitum subsp. acetamidolyticum, M. canariasense, M. brisbanense, and M. novocastrense.</title>
        <authorList>
            <person name="Katahira K."/>
            <person name="Ogura Y."/>
            <person name="Gotoh Y."/>
            <person name="Hayashi T."/>
        </authorList>
    </citation>
    <scope>NUCLEOTIDE SEQUENCE [LARGE SCALE GENOMIC DNA]</scope>
    <source>
        <strain evidence="7 8">JCM18114</strain>
    </source>
</reference>
<name>A0ABQ0KPK4_MYCNV</name>
<evidence type="ECO:0000256" key="3">
    <source>
        <dbReference type="ARBA" id="ARBA00022801"/>
    </source>
</evidence>
<evidence type="ECO:0000256" key="6">
    <source>
        <dbReference type="SAM" id="SignalP"/>
    </source>
</evidence>
<gene>
    <name evidence="7" type="ORF">RMCN_4462</name>
</gene>
<dbReference type="InterPro" id="IPR000675">
    <property type="entry name" value="Cutinase/axe"/>
</dbReference>
<evidence type="ECO:0000256" key="2">
    <source>
        <dbReference type="ARBA" id="ARBA00022487"/>
    </source>
</evidence>
<feature type="region of interest" description="Disordered" evidence="5">
    <location>
        <begin position="247"/>
        <end position="287"/>
    </location>
</feature>
<organism evidence="7 8">
    <name type="scientific">Mycolicibacterium novocastrense</name>
    <name type="common">Mycobacterium novocastrense</name>
    <dbReference type="NCBI Taxonomy" id="59813"/>
    <lineage>
        <taxon>Bacteria</taxon>
        <taxon>Bacillati</taxon>
        <taxon>Actinomycetota</taxon>
        <taxon>Actinomycetes</taxon>
        <taxon>Mycobacteriales</taxon>
        <taxon>Mycobacteriaceae</taxon>
        <taxon>Mycolicibacterium</taxon>
    </lineage>
</organism>
<protein>
    <submittedName>
        <fullName evidence="7">Cutinase Cut1</fullName>
    </submittedName>
</protein>
<dbReference type="EMBL" id="BCTA01000069">
    <property type="protein sequence ID" value="GAT11329.1"/>
    <property type="molecule type" value="Genomic_DNA"/>
</dbReference>
<keyword evidence="2" id="KW-0719">Serine esterase</keyword>
<feature type="compositionally biased region" description="Pro residues" evidence="5">
    <location>
        <begin position="250"/>
        <end position="287"/>
    </location>
</feature>
<evidence type="ECO:0000313" key="8">
    <source>
        <dbReference type="Proteomes" id="UP000069773"/>
    </source>
</evidence>
<dbReference type="InterPro" id="IPR029058">
    <property type="entry name" value="AB_hydrolase_fold"/>
</dbReference>
<feature type="chain" id="PRO_5047439478" evidence="6">
    <location>
        <begin position="28"/>
        <end position="287"/>
    </location>
</feature>
<evidence type="ECO:0000256" key="4">
    <source>
        <dbReference type="ARBA" id="ARBA00023157"/>
    </source>
</evidence>
<evidence type="ECO:0000256" key="1">
    <source>
        <dbReference type="ARBA" id="ARBA00007534"/>
    </source>
</evidence>
<keyword evidence="8" id="KW-1185">Reference proteome</keyword>
<comment type="similarity">
    <text evidence="1">Belongs to the cutinase family.</text>
</comment>
<dbReference type="SMART" id="SM01110">
    <property type="entry name" value="Cutinase"/>
    <property type="match status" value="1"/>
</dbReference>
<keyword evidence="3" id="KW-0378">Hydrolase</keyword>
<accession>A0ABQ0KPK4</accession>
<dbReference type="PANTHER" id="PTHR33630">
    <property type="entry name" value="CUTINASE RV1984C-RELATED-RELATED"/>
    <property type="match status" value="1"/>
</dbReference>
<dbReference type="Proteomes" id="UP000069773">
    <property type="component" value="Unassembled WGS sequence"/>
</dbReference>
<keyword evidence="4" id="KW-1015">Disulfide bond</keyword>
<keyword evidence="6" id="KW-0732">Signal</keyword>
<evidence type="ECO:0000313" key="7">
    <source>
        <dbReference type="EMBL" id="GAT11329.1"/>
    </source>
</evidence>
<dbReference type="Gene3D" id="3.40.50.1820">
    <property type="entry name" value="alpha/beta hydrolase"/>
    <property type="match status" value="1"/>
</dbReference>
<feature type="signal peptide" evidence="6">
    <location>
        <begin position="1"/>
        <end position="27"/>
    </location>
</feature>
<sequence>MGARRIARMLGLVVPFAALLTGTIPLAAAQPPAPPPPAPAPPPACPDVQVVFARGTGEPVGVGGVGQAFIDQLRAQAGPRSIDVYPVNYLASGDFGNRIQFARTVVDGIRDAGQKVESTAAACPDTEIVLGGFSQGAAVAGYVTSAEIPEEIPAEYREFIPEPMSEEVGDHVAAVVLFGRPSDQFLTDAGAPAIVIGPSYQDKTLSLCAEGDTICNGAPIGLPSFAHNSYLVNGMPAEGAAYAVARLEPAPAPPPPPAPAPLAVPAPPPAPAPFAAPAPAPAPAPAG</sequence>
<dbReference type="SUPFAM" id="SSF53474">
    <property type="entry name" value="alpha/beta-Hydrolases"/>
    <property type="match status" value="1"/>
</dbReference>
<evidence type="ECO:0000256" key="5">
    <source>
        <dbReference type="SAM" id="MobiDB-lite"/>
    </source>
</evidence>
<dbReference type="Pfam" id="PF01083">
    <property type="entry name" value="Cutinase"/>
    <property type="match status" value="1"/>
</dbReference>
<dbReference type="PANTHER" id="PTHR33630:SF9">
    <property type="entry name" value="CUTINASE 4"/>
    <property type="match status" value="1"/>
</dbReference>
<proteinExistence type="inferred from homology"/>